<evidence type="ECO:0000256" key="2">
    <source>
        <dbReference type="ARBA" id="ARBA00022448"/>
    </source>
</evidence>
<evidence type="ECO:0000256" key="3">
    <source>
        <dbReference type="ARBA" id="ARBA00022692"/>
    </source>
</evidence>
<dbReference type="GO" id="GO:0140359">
    <property type="term" value="F:ABC-type transporter activity"/>
    <property type="evidence" value="ECO:0007669"/>
    <property type="project" value="InterPro"/>
</dbReference>
<feature type="non-terminal residue" evidence="8">
    <location>
        <position position="1"/>
    </location>
</feature>
<keyword evidence="5 6" id="KW-0472">Membrane</keyword>
<dbReference type="PANTHER" id="PTHR19241">
    <property type="entry name" value="ATP-BINDING CASSETTE TRANSPORTER"/>
    <property type="match status" value="1"/>
</dbReference>
<evidence type="ECO:0000256" key="1">
    <source>
        <dbReference type="ARBA" id="ARBA00004141"/>
    </source>
</evidence>
<dbReference type="EMBL" id="MJFZ01003477">
    <property type="protein sequence ID" value="RAW20090.1"/>
    <property type="molecule type" value="Genomic_DNA"/>
</dbReference>
<keyword evidence="4 6" id="KW-1133">Transmembrane helix</keyword>
<evidence type="ECO:0000256" key="6">
    <source>
        <dbReference type="SAM" id="Phobius"/>
    </source>
</evidence>
<keyword evidence="9" id="KW-1185">Reference proteome</keyword>
<dbReference type="OrthoDB" id="66620at2759"/>
<organism evidence="8 9">
    <name type="scientific">Phytophthora cactorum</name>
    <dbReference type="NCBI Taxonomy" id="29920"/>
    <lineage>
        <taxon>Eukaryota</taxon>
        <taxon>Sar</taxon>
        <taxon>Stramenopiles</taxon>
        <taxon>Oomycota</taxon>
        <taxon>Peronosporomycetes</taxon>
        <taxon>Peronosporales</taxon>
        <taxon>Peronosporaceae</taxon>
        <taxon>Phytophthora</taxon>
    </lineage>
</organism>
<protein>
    <recommendedName>
        <fullName evidence="7">ABC-2 type transporter transmembrane domain-containing protein</fullName>
    </recommendedName>
</protein>
<reference evidence="8 9" key="1">
    <citation type="submission" date="2018-01" db="EMBL/GenBank/DDBJ databases">
        <title>Draft genome of the strawberry crown rot pathogen Phytophthora cactorum.</title>
        <authorList>
            <person name="Armitage A.D."/>
            <person name="Lysoe E."/>
            <person name="Nellist C.F."/>
            <person name="Harrison R.J."/>
            <person name="Brurberg M.B."/>
        </authorList>
    </citation>
    <scope>NUCLEOTIDE SEQUENCE [LARGE SCALE GENOMIC DNA]</scope>
    <source>
        <strain evidence="8 9">10300</strain>
    </source>
</reference>
<dbReference type="Proteomes" id="UP000251314">
    <property type="component" value="Unassembled WGS sequence"/>
</dbReference>
<dbReference type="GO" id="GO:0016020">
    <property type="term" value="C:membrane"/>
    <property type="evidence" value="ECO:0007669"/>
    <property type="project" value="UniProtKB-SubCell"/>
</dbReference>
<accession>A0A329R6K7</accession>
<dbReference type="AlphaFoldDB" id="A0A329R6K7"/>
<evidence type="ECO:0000256" key="4">
    <source>
        <dbReference type="ARBA" id="ARBA00022989"/>
    </source>
</evidence>
<dbReference type="Pfam" id="PF01061">
    <property type="entry name" value="ABC2_membrane"/>
    <property type="match status" value="1"/>
</dbReference>
<evidence type="ECO:0000256" key="5">
    <source>
        <dbReference type="ARBA" id="ARBA00023136"/>
    </source>
</evidence>
<feature type="transmembrane region" description="Helical" evidence="6">
    <location>
        <begin position="128"/>
        <end position="149"/>
    </location>
</feature>
<proteinExistence type="predicted"/>
<feature type="non-terminal residue" evidence="8">
    <location>
        <position position="241"/>
    </location>
</feature>
<sequence>ILNEGHVMYHGPRAEALGYFESLGFNCPPRRDVADFLLDLGTDKQSQYEVNSIPSSSIPRSASQFADVFTRSAIYQHMMEDLHGPVHPSLIEDKAKHIDPIPEFHQNFWDSTIRVVQRQITLTTRDTAFLVGRSVMVILMGLLYSSVFYQFDETNAQLVMGIIFNAVLFVSLGQQAQIPMFMAAREVFYKQRRANFFRTSSFVLSNSVSQIPLGFAESLVFGSIVYWMCGYVSTIEAFLLF</sequence>
<evidence type="ECO:0000259" key="7">
    <source>
        <dbReference type="Pfam" id="PF01061"/>
    </source>
</evidence>
<keyword evidence="3 6" id="KW-0812">Transmembrane</keyword>
<dbReference type="InterPro" id="IPR013525">
    <property type="entry name" value="ABC2_TM"/>
</dbReference>
<name>A0A329R6K7_9STRA</name>
<gene>
    <name evidence="8" type="ORF">PC110_g23468</name>
</gene>
<feature type="domain" description="ABC-2 type transporter transmembrane" evidence="7">
    <location>
        <begin position="115"/>
        <end position="241"/>
    </location>
</feature>
<comment type="subcellular location">
    <subcellularLocation>
        <location evidence="1">Membrane</location>
        <topology evidence="1">Multi-pass membrane protein</topology>
    </subcellularLocation>
</comment>
<evidence type="ECO:0000313" key="9">
    <source>
        <dbReference type="Proteomes" id="UP000251314"/>
    </source>
</evidence>
<feature type="transmembrane region" description="Helical" evidence="6">
    <location>
        <begin position="194"/>
        <end position="213"/>
    </location>
</feature>
<keyword evidence="2" id="KW-0813">Transport</keyword>
<dbReference type="STRING" id="29920.A0A329R6K7"/>
<dbReference type="VEuPathDB" id="FungiDB:PC110_g23468"/>
<feature type="transmembrane region" description="Helical" evidence="6">
    <location>
        <begin position="219"/>
        <end position="240"/>
    </location>
</feature>
<comment type="caution">
    <text evidence="8">The sequence shown here is derived from an EMBL/GenBank/DDBJ whole genome shotgun (WGS) entry which is preliminary data.</text>
</comment>
<evidence type="ECO:0000313" key="8">
    <source>
        <dbReference type="EMBL" id="RAW20090.1"/>
    </source>
</evidence>
<feature type="transmembrane region" description="Helical" evidence="6">
    <location>
        <begin position="155"/>
        <end position="173"/>
    </location>
</feature>